<reference evidence="2 3" key="1">
    <citation type="journal article" date="2017" name="ISME J.">
        <title>An acid-tolerant ammonia-oxidizing ?-proteobacterium from soil.</title>
        <authorList>
            <person name="Hayatsu M."/>
            <person name="Tago K."/>
            <person name="Uchiyama I."/>
            <person name="Toyoda A."/>
            <person name="Wang Y."/>
            <person name="Shimomura Y."/>
            <person name="Okubo T."/>
            <person name="Kurisu F."/>
            <person name="Hirono Y."/>
            <person name="Nonaka K."/>
            <person name="Akiyama H."/>
            <person name="Itoh T."/>
            <person name="Takami H."/>
        </authorList>
    </citation>
    <scope>NUCLEOTIDE SEQUENCE [LARGE SCALE GENOMIC DNA]</scope>
    <source>
        <strain evidence="2 3">TAO100</strain>
    </source>
</reference>
<sequence length="247" mass="28414">MNTSYLLRRDFCTWLEKPLGQRLLKIEQAELEGILPNLFGYHLIQLGAVSKEVDLLSSSCIWHQVVLEVDIWSEAQSPGLLSRVDALPFASATVDVIVLPHVLEYEPNPYQILREVQRVLVPEGTLIILGLNPWSFWGLWRFFLYRHKQMPWYGRFYSLACIRSWLTLLGLEAVKSSRFLFCPPLGQSIRLEQKPHFLEDIGRRWCPFFAGGYLIVAKKQVVRLSPVDARWCDNSSLEISSLAEPVA</sequence>
<name>A0A1Q2SKW0_9GAMM</name>
<keyword evidence="2" id="KW-0808">Transferase</keyword>
<dbReference type="Proteomes" id="UP000243679">
    <property type="component" value="Chromosome"/>
</dbReference>
<protein>
    <submittedName>
        <fullName evidence="2">Methyltransferase type 11</fullName>
    </submittedName>
</protein>
<dbReference type="Pfam" id="PF08241">
    <property type="entry name" value="Methyltransf_11"/>
    <property type="match status" value="1"/>
</dbReference>
<accession>A0A1Q2SKW0</accession>
<dbReference type="GO" id="GO:0008757">
    <property type="term" value="F:S-adenosylmethionine-dependent methyltransferase activity"/>
    <property type="evidence" value="ECO:0007669"/>
    <property type="project" value="InterPro"/>
</dbReference>
<organism evidence="2 3">
    <name type="scientific">Candidatus Nitrosoglobus terrae</name>
    <dbReference type="NCBI Taxonomy" id="1630141"/>
    <lineage>
        <taxon>Bacteria</taxon>
        <taxon>Pseudomonadati</taxon>
        <taxon>Pseudomonadota</taxon>
        <taxon>Gammaproteobacteria</taxon>
        <taxon>Chromatiales</taxon>
        <taxon>Chromatiaceae</taxon>
        <taxon>Candidatus Nitrosoglobus</taxon>
    </lineage>
</organism>
<gene>
    <name evidence="2" type="ORF">TAO_0377</name>
</gene>
<proteinExistence type="predicted"/>
<keyword evidence="2" id="KW-0489">Methyltransferase</keyword>
<evidence type="ECO:0000259" key="1">
    <source>
        <dbReference type="Pfam" id="PF08241"/>
    </source>
</evidence>
<dbReference type="InterPro" id="IPR013216">
    <property type="entry name" value="Methyltransf_11"/>
</dbReference>
<dbReference type="GO" id="GO:0032259">
    <property type="term" value="P:methylation"/>
    <property type="evidence" value="ECO:0007669"/>
    <property type="project" value="UniProtKB-KW"/>
</dbReference>
<dbReference type="OrthoDB" id="6191410at2"/>
<dbReference type="InterPro" id="IPR029063">
    <property type="entry name" value="SAM-dependent_MTases_sf"/>
</dbReference>
<dbReference type="KEGG" id="ntt:TAO_0377"/>
<evidence type="ECO:0000313" key="2">
    <source>
        <dbReference type="EMBL" id="BAW79747.1"/>
    </source>
</evidence>
<dbReference type="EMBL" id="AP014836">
    <property type="protein sequence ID" value="BAW79747.1"/>
    <property type="molecule type" value="Genomic_DNA"/>
</dbReference>
<keyword evidence="3" id="KW-1185">Reference proteome</keyword>
<dbReference type="Gene3D" id="3.40.50.150">
    <property type="entry name" value="Vaccinia Virus protein VP39"/>
    <property type="match status" value="1"/>
</dbReference>
<dbReference type="SUPFAM" id="SSF53335">
    <property type="entry name" value="S-adenosyl-L-methionine-dependent methyltransferases"/>
    <property type="match status" value="1"/>
</dbReference>
<evidence type="ECO:0000313" key="3">
    <source>
        <dbReference type="Proteomes" id="UP000243679"/>
    </source>
</evidence>
<dbReference type="AlphaFoldDB" id="A0A1Q2SKW0"/>
<dbReference type="RefSeq" id="WP_096526367.1">
    <property type="nucleotide sequence ID" value="NZ_AP014836.1"/>
</dbReference>
<feature type="domain" description="Methyltransferase type 11" evidence="1">
    <location>
        <begin position="79"/>
        <end position="128"/>
    </location>
</feature>